<comment type="similarity">
    <text evidence="3">Belongs to the MEIOB family.</text>
</comment>
<comment type="caution">
    <text evidence="7">The sequence shown here is derived from an EMBL/GenBank/DDBJ whole genome shotgun (WGS) entry which is preliminary data.</text>
</comment>
<evidence type="ECO:0000256" key="2">
    <source>
        <dbReference type="ARBA" id="ARBA00023254"/>
    </source>
</evidence>
<dbReference type="InterPro" id="IPR012340">
    <property type="entry name" value="NA-bd_OB-fold"/>
</dbReference>
<reference evidence="7" key="1">
    <citation type="submission" date="2022-03" db="EMBL/GenBank/DDBJ databases">
        <authorList>
            <person name="Martin C."/>
        </authorList>
    </citation>
    <scope>NUCLEOTIDE SEQUENCE</scope>
</reference>
<dbReference type="AlphaFoldDB" id="A0A8S4PP13"/>
<name>A0A8S4PP13_OWEFU</name>
<dbReference type="Gene3D" id="2.40.50.140">
    <property type="entry name" value="Nucleic acid-binding proteins"/>
    <property type="match status" value="2"/>
</dbReference>
<keyword evidence="2" id="KW-0469">Meiosis</keyword>
<protein>
    <recommendedName>
        <fullName evidence="9">Replication protein A OB domain-containing protein</fullName>
    </recommendedName>
</protein>
<dbReference type="PANTHER" id="PTHR21166">
    <property type="entry name" value="CELL DIVISION CONTROL PROTEIN 24 OB DOMAIN-CONTAINING PROTEIN-RELATED"/>
    <property type="match status" value="1"/>
</dbReference>
<feature type="domain" description="MEIOB-like N-terminal" evidence="6">
    <location>
        <begin position="60"/>
        <end position="196"/>
    </location>
</feature>
<dbReference type="InterPro" id="IPR056880">
    <property type="entry name" value="OB_MEIOB_N"/>
</dbReference>
<evidence type="ECO:0000256" key="4">
    <source>
        <dbReference type="SAM" id="MobiDB-lite"/>
    </source>
</evidence>
<dbReference type="Pfam" id="PF24903">
    <property type="entry name" value="OB_MEIOB_N"/>
    <property type="match status" value="1"/>
</dbReference>
<dbReference type="EMBL" id="CAIIXF020000009">
    <property type="protein sequence ID" value="CAH1795283.1"/>
    <property type="molecule type" value="Genomic_DNA"/>
</dbReference>
<organism evidence="7 8">
    <name type="scientific">Owenia fusiformis</name>
    <name type="common">Polychaete worm</name>
    <dbReference type="NCBI Taxonomy" id="6347"/>
    <lineage>
        <taxon>Eukaryota</taxon>
        <taxon>Metazoa</taxon>
        <taxon>Spiralia</taxon>
        <taxon>Lophotrochozoa</taxon>
        <taxon>Annelida</taxon>
        <taxon>Polychaeta</taxon>
        <taxon>Sedentaria</taxon>
        <taxon>Canalipalpata</taxon>
        <taxon>Sabellida</taxon>
        <taxon>Oweniida</taxon>
        <taxon>Oweniidae</taxon>
        <taxon>Owenia</taxon>
    </lineage>
</organism>
<dbReference type="PANTHER" id="PTHR21166:SF2">
    <property type="entry name" value="CELL DIVISION CONTROL PROTEIN 24 OB DOMAIN-CONTAINING PROTEIN-RELATED"/>
    <property type="match status" value="1"/>
</dbReference>
<dbReference type="Proteomes" id="UP000749559">
    <property type="component" value="Unassembled WGS sequence"/>
</dbReference>
<evidence type="ECO:0000313" key="8">
    <source>
        <dbReference type="Proteomes" id="UP000749559"/>
    </source>
</evidence>
<sequence length="377" mass="42114">MLSIIARCERNMAWTTGFSDFGNDWQEDVIAPKIQSHKHPRTHQQNNGGPSTSNAPSSGGKAAISDLSPGVGNTRIVGVILAKEEAKSFTSKKNPGTERFLLNFSIRDSPAQFINATCWGGKEHIHDLAAMFHIGDIVEVINAQIQTKRGDNMDDKFRPWTPSPYVLNISEQHSTVKLYGDWDLSEYNTLLHIPIKPHNDFYTLLDVVTNGQNLNGELINLLVAIKSIGAVKEIVTKSGRHTKRCEIKLFDDTNTTLALVLWDEENINLTVQWTPKDTVLFIADVRVNYDDFRKGMLASANSKTIFTINPDTQEAHSLYQFAQTAEFSEETSGNYESTTIDLDANWLTKSQLDAEPTCLNAGEVTAKYHNMLKLQTL</sequence>
<dbReference type="FunFam" id="2.40.50.140:FF:000171">
    <property type="entry name" value="meiosis-specific with OB domain-containing protein isoform X1"/>
    <property type="match status" value="1"/>
</dbReference>
<evidence type="ECO:0000313" key="7">
    <source>
        <dbReference type="EMBL" id="CAH1795283.1"/>
    </source>
</evidence>
<evidence type="ECO:0000256" key="1">
    <source>
        <dbReference type="ARBA" id="ARBA00023125"/>
    </source>
</evidence>
<accession>A0A8S4PP13</accession>
<dbReference type="GO" id="GO:0008310">
    <property type="term" value="F:single-stranded DNA 3'-5' DNA exonuclease activity"/>
    <property type="evidence" value="ECO:0007669"/>
    <property type="project" value="TreeGrafter"/>
</dbReference>
<evidence type="ECO:0000256" key="3">
    <source>
        <dbReference type="ARBA" id="ARBA00038329"/>
    </source>
</evidence>
<evidence type="ECO:0000259" key="5">
    <source>
        <dbReference type="Pfam" id="PF16900"/>
    </source>
</evidence>
<dbReference type="Pfam" id="PF16900">
    <property type="entry name" value="REPA_OB_2"/>
    <property type="match status" value="1"/>
</dbReference>
<dbReference type="SUPFAM" id="SSF50249">
    <property type="entry name" value="Nucleic acid-binding proteins"/>
    <property type="match status" value="2"/>
</dbReference>
<dbReference type="CDD" id="cd04475">
    <property type="entry name" value="RPA1_DBD_B"/>
    <property type="match status" value="1"/>
</dbReference>
<feature type="domain" description="Replication protein A OB" evidence="5">
    <location>
        <begin position="216"/>
        <end position="305"/>
    </location>
</feature>
<keyword evidence="8" id="KW-1185">Reference proteome</keyword>
<dbReference type="OrthoDB" id="9937820at2759"/>
<feature type="region of interest" description="Disordered" evidence="4">
    <location>
        <begin position="36"/>
        <end position="67"/>
    </location>
</feature>
<keyword evidence="1" id="KW-0238">DNA-binding</keyword>
<dbReference type="InterPro" id="IPR031657">
    <property type="entry name" value="REPA_OB_2"/>
</dbReference>
<evidence type="ECO:0008006" key="9">
    <source>
        <dbReference type="Google" id="ProtNLM"/>
    </source>
</evidence>
<proteinExistence type="inferred from homology"/>
<dbReference type="InterPro" id="IPR052469">
    <property type="entry name" value="MEIOB"/>
</dbReference>
<dbReference type="GO" id="GO:0000712">
    <property type="term" value="P:resolution of meiotic recombination intermediates"/>
    <property type="evidence" value="ECO:0007669"/>
    <property type="project" value="TreeGrafter"/>
</dbReference>
<gene>
    <name evidence="7" type="ORF">OFUS_LOCUS19846</name>
</gene>
<evidence type="ECO:0000259" key="6">
    <source>
        <dbReference type="Pfam" id="PF24903"/>
    </source>
</evidence>
<dbReference type="GO" id="GO:0003697">
    <property type="term" value="F:single-stranded DNA binding"/>
    <property type="evidence" value="ECO:0007669"/>
    <property type="project" value="TreeGrafter"/>
</dbReference>
<feature type="compositionally biased region" description="Polar residues" evidence="4">
    <location>
        <begin position="43"/>
        <end position="57"/>
    </location>
</feature>